<dbReference type="Pfam" id="PF07471">
    <property type="entry name" value="Phage_Nu1"/>
    <property type="match status" value="1"/>
</dbReference>
<evidence type="ECO:0000313" key="1">
    <source>
        <dbReference type="EMBL" id="HAE4962989.1"/>
    </source>
</evidence>
<accession>A0A732CIZ2</accession>
<name>A0A732CIZ2_SALER</name>
<sequence>MAVLLNKSDMASSIGISVQAFSEWGVTPVERRGREVFYDVKAVLEIDRERQKKKQESPDGESNLEERLLQARINLTEEQAVAQKLKNQVAEGKMIDTGFCIFFLSRLAMDLSSTLDAIPLAMQRKFPDMPPQQIAHLKTLVAKGTNQCAKAGEKLPELLDEYTVNPVWPEQPVR</sequence>
<organism evidence="1">
    <name type="scientific">Salmonella enterica subsp. salamae serovar 18:z10:z6</name>
    <dbReference type="NCBI Taxonomy" id="1967614"/>
    <lineage>
        <taxon>Bacteria</taxon>
        <taxon>Pseudomonadati</taxon>
        <taxon>Pseudomonadota</taxon>
        <taxon>Gammaproteobacteria</taxon>
        <taxon>Enterobacterales</taxon>
        <taxon>Enterobacteriaceae</taxon>
        <taxon>Salmonella</taxon>
    </lineage>
</organism>
<reference evidence="1" key="1">
    <citation type="journal article" date="2018" name="Genome Biol.">
        <title>SKESA: strategic k-mer extension for scrupulous assemblies.</title>
        <authorList>
            <person name="Souvorov A."/>
            <person name="Agarwala R."/>
            <person name="Lipman D.J."/>
        </authorList>
    </citation>
    <scope>NUCLEOTIDE SEQUENCE</scope>
    <source>
        <strain evidence="1">3475-67</strain>
    </source>
</reference>
<gene>
    <name evidence="1" type="ORF">GNC68_000854</name>
</gene>
<dbReference type="InterPro" id="IPR010906">
    <property type="entry name" value="Phage_lambda_Nu1_terminase-ssu"/>
</dbReference>
<comment type="caution">
    <text evidence="1">The sequence shown here is derived from an EMBL/GenBank/DDBJ whole genome shotgun (WGS) entry which is preliminary data.</text>
</comment>
<protein>
    <submittedName>
        <fullName evidence="1">DNA-packaging protein</fullName>
    </submittedName>
</protein>
<proteinExistence type="predicted"/>
<dbReference type="EMBL" id="DAASCP010000003">
    <property type="protein sequence ID" value="HAE4962989.1"/>
    <property type="molecule type" value="Genomic_DNA"/>
</dbReference>
<reference evidence="1" key="2">
    <citation type="submission" date="2018-07" db="EMBL/GenBank/DDBJ databases">
        <authorList>
            <consortium name="NCBI Pathogen Detection Project"/>
        </authorList>
    </citation>
    <scope>NUCLEOTIDE SEQUENCE</scope>
    <source>
        <strain evidence="1">3475-67</strain>
    </source>
</reference>
<dbReference type="AlphaFoldDB" id="A0A732CIZ2"/>